<gene>
    <name evidence="1" type="ORF">mv_L782</name>
</gene>
<reference evidence="1" key="1">
    <citation type="submission" date="2011-10" db="EMBL/GenBank/DDBJ databases">
        <title>Provirophages and transpovirons: unique mobilome of giant viruses.</title>
        <authorList>
            <person name="Desnues C."/>
            <person name="LaScola B."/>
            <person name="Yutin N."/>
            <person name="Fournous G."/>
            <person name="Koonin E."/>
            <person name="Raoult D."/>
        </authorList>
    </citation>
    <scope>NUCLEOTIDE SEQUENCE</scope>
    <source>
        <strain evidence="1">Mv13-mv</strain>
    </source>
</reference>
<protein>
    <submittedName>
        <fullName evidence="1">Uncharacterized protein</fullName>
    </submittedName>
</protein>
<sequence>MFQSDSIITKLINIFISLWNYIK</sequence>
<evidence type="ECO:0000313" key="1">
    <source>
        <dbReference type="EMBL" id="AEX62986.1"/>
    </source>
</evidence>
<name>H2EFT4_9VIRU</name>
<dbReference type="EMBL" id="JN885999">
    <property type="protein sequence ID" value="AEX62986.1"/>
    <property type="molecule type" value="Genomic_DNA"/>
</dbReference>
<accession>H2EFT4</accession>
<proteinExistence type="predicted"/>
<organism evidence="1">
    <name type="scientific">Moumouvirus sp. 'Monve'</name>
    <dbReference type="NCBI Taxonomy" id="1128131"/>
    <lineage>
        <taxon>Viruses</taxon>
        <taxon>Varidnaviria</taxon>
        <taxon>Bamfordvirae</taxon>
        <taxon>Nucleocytoviricota</taxon>
        <taxon>Megaviricetes</taxon>
        <taxon>Imitervirales</taxon>
        <taxon>Mimiviridae</taxon>
        <taxon>Megamimivirinae</taxon>
        <taxon>Moumouvirus</taxon>
    </lineage>
</organism>